<dbReference type="InterPro" id="IPR008663">
    <property type="entry name" value="LECT2"/>
</dbReference>
<keyword evidence="1" id="KW-0479">Metal-binding</keyword>
<proteinExistence type="inferred from homology"/>
<dbReference type="OrthoDB" id="5911921at2759"/>
<name>A0A6P6IUA9_CARAU</name>
<evidence type="ECO:0000313" key="7">
    <source>
        <dbReference type="Proteomes" id="UP000515129"/>
    </source>
</evidence>
<dbReference type="InterPro" id="IPR011055">
    <property type="entry name" value="Dup_hybrid_motif"/>
</dbReference>
<evidence type="ECO:0000256" key="5">
    <source>
        <dbReference type="ARBA" id="ARBA00024361"/>
    </source>
</evidence>
<dbReference type="GO" id="GO:0046872">
    <property type="term" value="F:metal ion binding"/>
    <property type="evidence" value="ECO:0007669"/>
    <property type="project" value="UniProtKB-KW"/>
</dbReference>
<evidence type="ECO:0000256" key="3">
    <source>
        <dbReference type="ARBA" id="ARBA00022833"/>
    </source>
</evidence>
<dbReference type="AlphaFoldDB" id="A0A6P6IUA9"/>
<dbReference type="PANTHER" id="PTHR11329">
    <property type="entry name" value="LEUKOCYTE CELL-DERIVED CHEMOTAXIN 2"/>
    <property type="match status" value="1"/>
</dbReference>
<dbReference type="KEGG" id="caua:113038232"/>
<keyword evidence="3" id="KW-0862">Zinc</keyword>
<dbReference type="RefSeq" id="XP_026051291.1">
    <property type="nucleotide sequence ID" value="XM_026195506.1"/>
</dbReference>
<protein>
    <submittedName>
        <fullName evidence="8">Leukocyte cell-derived chemotaxin-2</fullName>
    </submittedName>
</protein>
<keyword evidence="7" id="KW-1185">Reference proteome</keyword>
<dbReference type="Proteomes" id="UP000515129">
    <property type="component" value="Chromosome 21"/>
</dbReference>
<reference evidence="8" key="1">
    <citation type="submission" date="2025-08" db="UniProtKB">
        <authorList>
            <consortium name="RefSeq"/>
        </authorList>
    </citation>
    <scope>IDENTIFICATION</scope>
    <source>
        <strain evidence="8">Wakin</strain>
        <tissue evidence="8">Muscle</tissue>
    </source>
</reference>
<keyword evidence="2 6" id="KW-0732">Signal</keyword>
<gene>
    <name evidence="8" type="primary">LOC113038232</name>
</gene>
<dbReference type="Gene3D" id="2.70.70.10">
    <property type="entry name" value="Glucose Permease (Domain IIA)"/>
    <property type="match status" value="1"/>
</dbReference>
<organism evidence="7 8">
    <name type="scientific">Carassius auratus</name>
    <name type="common">Goldfish</name>
    <dbReference type="NCBI Taxonomy" id="7957"/>
    <lineage>
        <taxon>Eukaryota</taxon>
        <taxon>Metazoa</taxon>
        <taxon>Chordata</taxon>
        <taxon>Craniata</taxon>
        <taxon>Vertebrata</taxon>
        <taxon>Euteleostomi</taxon>
        <taxon>Actinopterygii</taxon>
        <taxon>Neopterygii</taxon>
        <taxon>Teleostei</taxon>
        <taxon>Ostariophysi</taxon>
        <taxon>Cypriniformes</taxon>
        <taxon>Cyprinidae</taxon>
        <taxon>Cyprininae</taxon>
        <taxon>Carassius</taxon>
    </lineage>
</organism>
<feature type="chain" id="PRO_5028215148" evidence="6">
    <location>
        <begin position="22"/>
        <end position="239"/>
    </location>
</feature>
<dbReference type="PANTHER" id="PTHR11329:SF0">
    <property type="entry name" value="LEUKOCYTE CELL-DERIVED CHEMOTAXIN-2"/>
    <property type="match status" value="1"/>
</dbReference>
<sequence>MLLKLSLTLLFLACLFLVGICFEIDKKTTKRKVQEEEMKIAQPDKRLTAIAKGREIVIWSRRAKPRNDMGCTSIGGICQSNIYICQGRYLKDKCRGEKSRQCCMPAAAWSALCAGSHHNRVRACDSFGCGGFNSRSDDRIHKGIDIVCGDYGIINAPFSGNLGGPVGRAVGDSVQYDGVKLYSKVHCVKIFNIRPYVYFGSVVQGEAMGYLLPLQERFSGITSHLELQMCDGSDPSPFI</sequence>
<evidence type="ECO:0000256" key="4">
    <source>
        <dbReference type="ARBA" id="ARBA00023157"/>
    </source>
</evidence>
<keyword evidence="4" id="KW-1015">Disulfide bond</keyword>
<accession>A0A6P6IUA9</accession>
<evidence type="ECO:0000256" key="1">
    <source>
        <dbReference type="ARBA" id="ARBA00022723"/>
    </source>
</evidence>
<evidence type="ECO:0000313" key="8">
    <source>
        <dbReference type="RefSeq" id="XP_026051291.1"/>
    </source>
</evidence>
<evidence type="ECO:0000256" key="6">
    <source>
        <dbReference type="SAM" id="SignalP"/>
    </source>
</evidence>
<dbReference type="GeneID" id="113038232"/>
<evidence type="ECO:0000256" key="2">
    <source>
        <dbReference type="ARBA" id="ARBA00022729"/>
    </source>
</evidence>
<comment type="similarity">
    <text evidence="5">Belongs to the LECT2/MIM-1 family.</text>
</comment>
<feature type="signal peptide" evidence="6">
    <location>
        <begin position="1"/>
        <end position="21"/>
    </location>
</feature>